<protein>
    <submittedName>
        <fullName evidence="1">Four helix bundle protein</fullName>
    </submittedName>
</protein>
<name>A0A0G0QLL1_9BACT</name>
<accession>A0A0G0QLL1</accession>
<dbReference type="PANTHER" id="PTHR38471">
    <property type="entry name" value="FOUR HELIX BUNDLE PROTEIN"/>
    <property type="match status" value="1"/>
</dbReference>
<dbReference type="InterPro" id="IPR036583">
    <property type="entry name" value="23S_rRNA_IVS_sf"/>
</dbReference>
<dbReference type="CDD" id="cd16377">
    <property type="entry name" value="23S_rRNA_IVP_like"/>
    <property type="match status" value="1"/>
</dbReference>
<gene>
    <name evidence="1" type="ORF">UT39_C0009G0030</name>
</gene>
<dbReference type="NCBIfam" id="TIGR02436">
    <property type="entry name" value="four helix bundle protein"/>
    <property type="match status" value="1"/>
</dbReference>
<dbReference type="STRING" id="1618550.UT39_C0009G0030"/>
<comment type="caution">
    <text evidence="1">The sequence shown here is derived from an EMBL/GenBank/DDBJ whole genome shotgun (WGS) entry which is preliminary data.</text>
</comment>
<evidence type="ECO:0000313" key="2">
    <source>
        <dbReference type="Proteomes" id="UP000034246"/>
    </source>
</evidence>
<sequence>MEECKSGSKYKFMQDKQSYKKLIVYQKSKELVLFVYEITREFPKTEEYVLLPQMRRAVVSIMANIVEGYAKSRKELIRFLSISIGSLTELEVYLDLCLELNYLKQKRYDKGYNLLIEVKKLLYGFQKSLRNGV</sequence>
<dbReference type="AlphaFoldDB" id="A0A0G0QLL1"/>
<dbReference type="Proteomes" id="UP000034246">
    <property type="component" value="Unassembled WGS sequence"/>
</dbReference>
<dbReference type="Pfam" id="PF05635">
    <property type="entry name" value="23S_rRNA_IVP"/>
    <property type="match status" value="1"/>
</dbReference>
<dbReference type="Gene3D" id="1.20.1440.60">
    <property type="entry name" value="23S rRNA-intervening sequence"/>
    <property type="match status" value="1"/>
</dbReference>
<reference evidence="1 2" key="1">
    <citation type="journal article" date="2015" name="Nature">
        <title>rRNA introns, odd ribosomes, and small enigmatic genomes across a large radiation of phyla.</title>
        <authorList>
            <person name="Brown C.T."/>
            <person name="Hug L.A."/>
            <person name="Thomas B.C."/>
            <person name="Sharon I."/>
            <person name="Castelle C.J."/>
            <person name="Singh A."/>
            <person name="Wilkins M.J."/>
            <person name="Williams K.H."/>
            <person name="Banfield J.F."/>
        </authorList>
    </citation>
    <scope>NUCLEOTIDE SEQUENCE [LARGE SCALE GENOMIC DNA]</scope>
</reference>
<dbReference type="PANTHER" id="PTHR38471:SF2">
    <property type="entry name" value="FOUR HELIX BUNDLE PROTEIN"/>
    <property type="match status" value="1"/>
</dbReference>
<dbReference type="SUPFAM" id="SSF158446">
    <property type="entry name" value="IVS-encoded protein-like"/>
    <property type="match status" value="1"/>
</dbReference>
<proteinExistence type="predicted"/>
<evidence type="ECO:0000313" key="1">
    <source>
        <dbReference type="EMBL" id="KKR11270.1"/>
    </source>
</evidence>
<organism evidence="1 2">
    <name type="scientific">Candidatus Woesebacteria bacterium GW2011_GWA1_39_21</name>
    <dbReference type="NCBI Taxonomy" id="1618550"/>
    <lineage>
        <taxon>Bacteria</taxon>
        <taxon>Candidatus Woeseibacteriota</taxon>
    </lineage>
</organism>
<dbReference type="InterPro" id="IPR012657">
    <property type="entry name" value="23S_rRNA-intervening_sequence"/>
</dbReference>
<dbReference type="EMBL" id="LBWP01000009">
    <property type="protein sequence ID" value="KKR11270.1"/>
    <property type="molecule type" value="Genomic_DNA"/>
</dbReference>